<organism evidence="1">
    <name type="scientific">Yersinia ruckeri</name>
    <dbReference type="NCBI Taxonomy" id="29486"/>
    <lineage>
        <taxon>Bacteria</taxon>
        <taxon>Pseudomonadati</taxon>
        <taxon>Pseudomonadota</taxon>
        <taxon>Gammaproteobacteria</taxon>
        <taxon>Enterobacterales</taxon>
        <taxon>Yersiniaceae</taxon>
        <taxon>Yersinia</taxon>
    </lineage>
</organism>
<sequence>MKKGKKRVKAKRLWRQILVFQPELGANMREGKPYLMLPHSHC</sequence>
<protein>
    <submittedName>
        <fullName evidence="1">Uncharacterized protein</fullName>
    </submittedName>
</protein>
<gene>
    <name evidence="1" type="ORF">CSF007_10590</name>
</gene>
<reference evidence="1" key="1">
    <citation type="journal article" date="2015" name="Genome Announc.">
        <title>Complete Genome Sequence of Yersinia ruckeri Strain CSF007-82, Etiologic Agent of Red Mouth Disease in Salmonid Fish.</title>
        <authorList>
            <person name="Nelson M.C."/>
            <person name="LaPatra S.E."/>
            <person name="Welch T.J."/>
            <person name="Graf J."/>
        </authorList>
    </citation>
    <scope>NUCLEOTIDE SEQUENCE</scope>
    <source>
        <strain evidence="1">CSF007-82</strain>
    </source>
</reference>
<dbReference type="EMBL" id="LN681231">
    <property type="protein sequence ID" value="CEK27868.1"/>
    <property type="molecule type" value="Genomic_DNA"/>
</dbReference>
<accession>A0A0A8VHL9</accession>
<evidence type="ECO:0000313" key="1">
    <source>
        <dbReference type="EMBL" id="CEK27868.1"/>
    </source>
</evidence>
<name>A0A0A8VHL9_YERRU</name>
<dbReference type="AlphaFoldDB" id="A0A0A8VHL9"/>
<proteinExistence type="predicted"/>